<dbReference type="InterPro" id="IPR051164">
    <property type="entry name" value="NmrA-like_oxidored"/>
</dbReference>
<gene>
    <name evidence="4" type="ORF">BDV29DRAFT_199551</name>
</gene>
<dbReference type="Gene3D" id="3.90.25.10">
    <property type="entry name" value="UDP-galactose 4-epimerase, domain 1"/>
    <property type="match status" value="1"/>
</dbReference>
<dbReference type="SUPFAM" id="SSF51735">
    <property type="entry name" value="NAD(P)-binding Rossmann-fold domains"/>
    <property type="match status" value="1"/>
</dbReference>
<comment type="similarity">
    <text evidence="1">Belongs to the NmrA-type oxidoreductase family.</text>
</comment>
<keyword evidence="2" id="KW-0521">NADP</keyword>
<dbReference type="Pfam" id="PF05368">
    <property type="entry name" value="NmrA"/>
    <property type="match status" value="1"/>
</dbReference>
<evidence type="ECO:0000313" key="5">
    <source>
        <dbReference type="Proteomes" id="UP000326565"/>
    </source>
</evidence>
<dbReference type="PANTHER" id="PTHR42748:SF7">
    <property type="entry name" value="NMRA LIKE REDOX SENSOR 1-RELATED"/>
    <property type="match status" value="1"/>
</dbReference>
<dbReference type="Gene3D" id="3.40.50.720">
    <property type="entry name" value="NAD(P)-binding Rossmann-like Domain"/>
    <property type="match status" value="1"/>
</dbReference>
<dbReference type="GO" id="GO:0005634">
    <property type="term" value="C:nucleus"/>
    <property type="evidence" value="ECO:0007669"/>
    <property type="project" value="TreeGrafter"/>
</dbReference>
<keyword evidence="5" id="KW-1185">Reference proteome</keyword>
<dbReference type="OrthoDB" id="300709at2759"/>
<organism evidence="4 5">
    <name type="scientific">Aspergillus leporis</name>
    <dbReference type="NCBI Taxonomy" id="41062"/>
    <lineage>
        <taxon>Eukaryota</taxon>
        <taxon>Fungi</taxon>
        <taxon>Dikarya</taxon>
        <taxon>Ascomycota</taxon>
        <taxon>Pezizomycotina</taxon>
        <taxon>Eurotiomycetes</taxon>
        <taxon>Eurotiomycetidae</taxon>
        <taxon>Eurotiales</taxon>
        <taxon>Aspergillaceae</taxon>
        <taxon>Aspergillus</taxon>
        <taxon>Aspergillus subgen. Circumdati</taxon>
    </lineage>
</organism>
<name>A0A5N5X859_9EURO</name>
<dbReference type="InterPro" id="IPR036291">
    <property type="entry name" value="NAD(P)-bd_dom_sf"/>
</dbReference>
<evidence type="ECO:0000259" key="3">
    <source>
        <dbReference type="Pfam" id="PF05368"/>
    </source>
</evidence>
<dbReference type="InterPro" id="IPR008030">
    <property type="entry name" value="NmrA-like"/>
</dbReference>
<evidence type="ECO:0000256" key="1">
    <source>
        <dbReference type="ARBA" id="ARBA00006328"/>
    </source>
</evidence>
<dbReference type="Proteomes" id="UP000326565">
    <property type="component" value="Unassembled WGS sequence"/>
</dbReference>
<evidence type="ECO:0000256" key="2">
    <source>
        <dbReference type="ARBA" id="ARBA00022857"/>
    </source>
</evidence>
<evidence type="ECO:0000313" key="4">
    <source>
        <dbReference type="EMBL" id="KAB8076948.1"/>
    </source>
</evidence>
<sequence>MATDTKIVTVFGATGSVARSLVQNPSFHVRCVTRNPSSKCAKVLISLGMEVVRADGFNKDELQAAFAGSWAAFVNTNSEDPDLAAMGKTDEDLGSNVIRCAALAGVKHLVYSTDPSAHELTNGTISIPPIDLKAKVEQLALSARAFQTVTPIIAAWFMENFKDDGMSNLFGGFPLFPDREGYLTLKMPLWGGKEDFPWISVTDDFGDMDHGVLLNPLRWNRRVVQATSAVLSPLEVVNTFISVTGCRARFVLLTDPNQLETNGISWREQERDIFFFFSQVREGEYFCNGPTETETAATLKRAAFKAKGSRGREGLMTVREYFEREFSGEPAGSIQLRHFIPSTVQVSLVSPPT</sequence>
<feature type="domain" description="NmrA-like" evidence="3">
    <location>
        <begin position="5"/>
        <end position="284"/>
    </location>
</feature>
<accession>A0A5N5X859</accession>
<dbReference type="AlphaFoldDB" id="A0A5N5X859"/>
<protein>
    <submittedName>
        <fullName evidence="4">NmrA-like family protein</fullName>
    </submittedName>
</protein>
<reference evidence="4 5" key="1">
    <citation type="submission" date="2019-04" db="EMBL/GenBank/DDBJ databases">
        <title>Friends and foes A comparative genomics study of 23 Aspergillus species from section Flavi.</title>
        <authorList>
            <consortium name="DOE Joint Genome Institute"/>
            <person name="Kjaerbolling I."/>
            <person name="Vesth T."/>
            <person name="Frisvad J.C."/>
            <person name="Nybo J.L."/>
            <person name="Theobald S."/>
            <person name="Kildgaard S."/>
            <person name="Isbrandt T."/>
            <person name="Kuo A."/>
            <person name="Sato A."/>
            <person name="Lyhne E.K."/>
            <person name="Kogle M.E."/>
            <person name="Wiebenga A."/>
            <person name="Kun R.S."/>
            <person name="Lubbers R.J."/>
            <person name="Makela M.R."/>
            <person name="Barry K."/>
            <person name="Chovatia M."/>
            <person name="Clum A."/>
            <person name="Daum C."/>
            <person name="Haridas S."/>
            <person name="He G."/>
            <person name="LaButti K."/>
            <person name="Lipzen A."/>
            <person name="Mondo S."/>
            <person name="Riley R."/>
            <person name="Salamov A."/>
            <person name="Simmons B.A."/>
            <person name="Magnuson J.K."/>
            <person name="Henrissat B."/>
            <person name="Mortensen U.H."/>
            <person name="Larsen T.O."/>
            <person name="Devries R.P."/>
            <person name="Grigoriev I.V."/>
            <person name="Machida M."/>
            <person name="Baker S.E."/>
            <person name="Andersen M.R."/>
        </authorList>
    </citation>
    <scope>NUCLEOTIDE SEQUENCE [LARGE SCALE GENOMIC DNA]</scope>
    <source>
        <strain evidence="4 5">CBS 151.66</strain>
    </source>
</reference>
<dbReference type="PANTHER" id="PTHR42748">
    <property type="entry name" value="NITROGEN METABOLITE REPRESSION PROTEIN NMRA FAMILY MEMBER"/>
    <property type="match status" value="1"/>
</dbReference>
<dbReference type="EMBL" id="ML732174">
    <property type="protein sequence ID" value="KAB8076948.1"/>
    <property type="molecule type" value="Genomic_DNA"/>
</dbReference>
<proteinExistence type="inferred from homology"/>